<sequence length="100" mass="10764">MRDGAGLCWDKENAAPSKAKVFVAALDAGTGAPGGAGQRGLGGTRPDPFDPACPLSDEERRRLLAQHNRWVKSMATLDEETRRKLQERVGRGGLSCWDDG</sequence>
<evidence type="ECO:0000313" key="3">
    <source>
        <dbReference type="Proteomes" id="UP001472866"/>
    </source>
</evidence>
<organism evidence="2 3">
    <name type="scientific">Chloropicon roscoffensis</name>
    <dbReference type="NCBI Taxonomy" id="1461544"/>
    <lineage>
        <taxon>Eukaryota</taxon>
        <taxon>Viridiplantae</taxon>
        <taxon>Chlorophyta</taxon>
        <taxon>Chloropicophyceae</taxon>
        <taxon>Chloropicales</taxon>
        <taxon>Chloropicaceae</taxon>
        <taxon>Chloropicon</taxon>
    </lineage>
</organism>
<evidence type="ECO:0000256" key="1">
    <source>
        <dbReference type="SAM" id="MobiDB-lite"/>
    </source>
</evidence>
<name>A0AAX4P9B6_9CHLO</name>
<dbReference type="Proteomes" id="UP001472866">
    <property type="component" value="Chromosome 06"/>
</dbReference>
<reference evidence="2 3" key="1">
    <citation type="submission" date="2024-03" db="EMBL/GenBank/DDBJ databases">
        <title>Complete genome sequence of the green alga Chloropicon roscoffensis RCC1871.</title>
        <authorList>
            <person name="Lemieux C."/>
            <person name="Pombert J.-F."/>
            <person name="Otis C."/>
            <person name="Turmel M."/>
        </authorList>
    </citation>
    <scope>NUCLEOTIDE SEQUENCE [LARGE SCALE GENOMIC DNA]</scope>
    <source>
        <strain evidence="2 3">RCC1871</strain>
    </source>
</reference>
<proteinExistence type="predicted"/>
<feature type="compositionally biased region" description="Gly residues" evidence="1">
    <location>
        <begin position="31"/>
        <end position="43"/>
    </location>
</feature>
<accession>A0AAX4P9B6</accession>
<protein>
    <submittedName>
        <fullName evidence="2">Uncharacterized protein</fullName>
    </submittedName>
</protein>
<dbReference type="EMBL" id="CP151506">
    <property type="protein sequence ID" value="WZN62636.1"/>
    <property type="molecule type" value="Genomic_DNA"/>
</dbReference>
<gene>
    <name evidence="2" type="ORF">HKI87_06g41770</name>
</gene>
<dbReference type="AlphaFoldDB" id="A0AAX4P9B6"/>
<feature type="region of interest" description="Disordered" evidence="1">
    <location>
        <begin position="29"/>
        <end position="50"/>
    </location>
</feature>
<keyword evidence="3" id="KW-1185">Reference proteome</keyword>
<evidence type="ECO:0000313" key="2">
    <source>
        <dbReference type="EMBL" id="WZN62636.1"/>
    </source>
</evidence>